<dbReference type="InterPro" id="IPR036324">
    <property type="entry name" value="Mn/Fe_SOD_N_sf"/>
</dbReference>
<dbReference type="PhylomeDB" id="B3SFQ5"/>
<feature type="domain" description="Manganese/iron superoxide dismutase C-terminal" evidence="11">
    <location>
        <begin position="93"/>
        <end position="190"/>
    </location>
</feature>
<organism evidence="12 13">
    <name type="scientific">Trichoplax adhaerens</name>
    <name type="common">Trichoplax reptans</name>
    <dbReference type="NCBI Taxonomy" id="10228"/>
    <lineage>
        <taxon>Eukaryota</taxon>
        <taxon>Metazoa</taxon>
        <taxon>Placozoa</taxon>
        <taxon>Uniplacotomia</taxon>
        <taxon>Trichoplacea</taxon>
        <taxon>Trichoplacidae</taxon>
        <taxon>Trichoplax</taxon>
    </lineage>
</organism>
<comment type="function">
    <text evidence="9">Destroys radicals which are normally produced within the cells and which are toxic to biological systems.</text>
</comment>
<dbReference type="GO" id="GO:0004784">
    <property type="term" value="F:superoxide dismutase activity"/>
    <property type="evidence" value="ECO:0007669"/>
    <property type="project" value="UniProtKB-EC"/>
</dbReference>
<evidence type="ECO:0000313" key="13">
    <source>
        <dbReference type="Proteomes" id="UP000009022"/>
    </source>
</evidence>
<evidence type="ECO:0000313" key="12">
    <source>
        <dbReference type="EMBL" id="EDV18440.1"/>
    </source>
</evidence>
<keyword evidence="4 8" id="KW-0479">Metal-binding</keyword>
<dbReference type="InterPro" id="IPR036314">
    <property type="entry name" value="SOD_C_sf"/>
</dbReference>
<dbReference type="Gene3D" id="3.55.40.20">
    <property type="entry name" value="Iron/manganese superoxide dismutase, C-terminal domain"/>
    <property type="match status" value="1"/>
</dbReference>
<evidence type="ECO:0000256" key="5">
    <source>
        <dbReference type="ARBA" id="ARBA00023002"/>
    </source>
</evidence>
<comment type="catalytic activity">
    <reaction evidence="7 9">
        <text>2 superoxide + 2 H(+) = H2O2 + O2</text>
        <dbReference type="Rhea" id="RHEA:20696"/>
        <dbReference type="ChEBI" id="CHEBI:15378"/>
        <dbReference type="ChEBI" id="CHEBI:15379"/>
        <dbReference type="ChEBI" id="CHEBI:16240"/>
        <dbReference type="ChEBI" id="CHEBI:18421"/>
        <dbReference type="EC" id="1.15.1.1"/>
    </reaction>
</comment>
<comment type="similarity">
    <text evidence="2 9">Belongs to the iron/manganese superoxide dismutase family.</text>
</comment>
<dbReference type="InterPro" id="IPR019831">
    <property type="entry name" value="Mn/Fe_SOD_N"/>
</dbReference>
<proteinExistence type="inferred from homology"/>
<evidence type="ECO:0000256" key="2">
    <source>
        <dbReference type="ARBA" id="ARBA00008714"/>
    </source>
</evidence>
<dbReference type="Gene3D" id="1.10.287.990">
    <property type="entry name" value="Fe,Mn superoxide dismutase (SOD) domain"/>
    <property type="match status" value="1"/>
</dbReference>
<keyword evidence="13" id="KW-1185">Reference proteome</keyword>
<keyword evidence="5 9" id="KW-0560">Oxidoreductase</keyword>
<dbReference type="STRING" id="10228.B3SFQ5"/>
<accession>B3SFQ5</accession>
<dbReference type="eggNOG" id="KOG0876">
    <property type="taxonomic scope" value="Eukaryota"/>
</dbReference>
<dbReference type="Pfam" id="PF00081">
    <property type="entry name" value="Sod_Fe_N"/>
    <property type="match status" value="1"/>
</dbReference>
<dbReference type="EC" id="1.15.1.1" evidence="3 9"/>
<name>B3SFQ5_TRIAD</name>
<evidence type="ECO:0000256" key="9">
    <source>
        <dbReference type="RuleBase" id="RU000414"/>
    </source>
</evidence>
<dbReference type="PRINTS" id="PR01703">
    <property type="entry name" value="MNSODISMTASE"/>
</dbReference>
<dbReference type="InParanoid" id="B3SFQ5"/>
<feature type="binding site" evidence="8">
    <location>
        <position position="159"/>
    </location>
    <ligand>
        <name>Mn(2+)</name>
        <dbReference type="ChEBI" id="CHEBI:29035"/>
    </ligand>
</feature>
<dbReference type="SUPFAM" id="SSF54719">
    <property type="entry name" value="Fe,Mn superoxide dismutase (SOD), C-terminal domain"/>
    <property type="match status" value="1"/>
</dbReference>
<dbReference type="HOGENOM" id="CLU_031625_0_0_1"/>
<dbReference type="OrthoDB" id="239262at2759"/>
<feature type="domain" description="Manganese/iron superoxide dismutase N-terminal" evidence="10">
    <location>
        <begin position="6"/>
        <end position="84"/>
    </location>
</feature>
<feature type="binding site" evidence="8">
    <location>
        <position position="163"/>
    </location>
    <ligand>
        <name>Mn(2+)</name>
        <dbReference type="ChEBI" id="CHEBI:29035"/>
    </ligand>
</feature>
<dbReference type="CTD" id="6760288"/>
<dbReference type="KEGG" id="tad:TRIADDRAFT_35123"/>
<feature type="binding site" evidence="8">
    <location>
        <position position="26"/>
    </location>
    <ligand>
        <name>Mn(2+)</name>
        <dbReference type="ChEBI" id="CHEBI:29035"/>
    </ligand>
</feature>
<reference evidence="12 13" key="1">
    <citation type="journal article" date="2008" name="Nature">
        <title>The Trichoplax genome and the nature of placozoans.</title>
        <authorList>
            <person name="Srivastava M."/>
            <person name="Begovic E."/>
            <person name="Chapman J."/>
            <person name="Putnam N.H."/>
            <person name="Hellsten U."/>
            <person name="Kawashima T."/>
            <person name="Kuo A."/>
            <person name="Mitros T."/>
            <person name="Salamov A."/>
            <person name="Carpenter M.L."/>
            <person name="Signorovitch A.Y."/>
            <person name="Moreno M.A."/>
            <person name="Kamm K."/>
            <person name="Grimwood J."/>
            <person name="Schmutz J."/>
            <person name="Shapiro H."/>
            <person name="Grigoriev I.V."/>
            <person name="Buss L.W."/>
            <person name="Schierwater B."/>
            <person name="Dellaporta S.L."/>
            <person name="Rokhsar D.S."/>
        </authorList>
    </citation>
    <scope>NUCLEOTIDE SEQUENCE [LARGE SCALE GENOMIC DNA]</scope>
    <source>
        <strain evidence="12 13">Grell-BS-1999</strain>
    </source>
</reference>
<evidence type="ECO:0000256" key="4">
    <source>
        <dbReference type="ARBA" id="ARBA00022723"/>
    </source>
</evidence>
<dbReference type="PANTHER" id="PTHR42769:SF3">
    <property type="entry name" value="SUPEROXIDE DISMUTASE [FE] 2, CHLOROPLASTIC"/>
    <property type="match status" value="1"/>
</dbReference>
<evidence type="ECO:0000259" key="11">
    <source>
        <dbReference type="Pfam" id="PF02777"/>
    </source>
</evidence>
<feature type="binding site" evidence="8">
    <location>
        <position position="77"/>
    </location>
    <ligand>
        <name>Mn(2+)</name>
        <dbReference type="ChEBI" id="CHEBI:29035"/>
    </ligand>
</feature>
<dbReference type="SUPFAM" id="SSF46609">
    <property type="entry name" value="Fe,Mn superoxide dismutase (SOD), N-terminal domain"/>
    <property type="match status" value="1"/>
</dbReference>
<comment type="function">
    <text evidence="1">Destroys superoxide anion radicals which are normally produced within the cells and which are toxic to biological systems.</text>
</comment>
<evidence type="ECO:0000256" key="7">
    <source>
        <dbReference type="ARBA" id="ARBA00049204"/>
    </source>
</evidence>
<dbReference type="AlphaFoldDB" id="B3SFQ5"/>
<dbReference type="RefSeq" id="XP_002119074.1">
    <property type="nucleotide sequence ID" value="XM_002119038.1"/>
</dbReference>
<dbReference type="PIRSF" id="PIRSF000349">
    <property type="entry name" value="SODismutase"/>
    <property type="match status" value="1"/>
</dbReference>
<dbReference type="InterPro" id="IPR001189">
    <property type="entry name" value="Mn/Fe_SOD"/>
</dbReference>
<evidence type="ECO:0000256" key="3">
    <source>
        <dbReference type="ARBA" id="ARBA00012682"/>
    </source>
</evidence>
<dbReference type="GO" id="GO:0046872">
    <property type="term" value="F:metal ion binding"/>
    <property type="evidence" value="ECO:0007669"/>
    <property type="project" value="UniProtKB-KW"/>
</dbReference>
<protein>
    <recommendedName>
        <fullName evidence="3 9">Superoxide dismutase</fullName>
        <ecNumber evidence="3 9">1.15.1.1</ecNumber>
    </recommendedName>
</protein>
<dbReference type="InterPro" id="IPR019832">
    <property type="entry name" value="Mn/Fe_SOD_C"/>
</dbReference>
<dbReference type="PROSITE" id="PS00088">
    <property type="entry name" value="SOD_MN"/>
    <property type="match status" value="1"/>
</dbReference>
<evidence type="ECO:0000256" key="1">
    <source>
        <dbReference type="ARBA" id="ARBA00002170"/>
    </source>
</evidence>
<keyword evidence="6" id="KW-0464">Manganese</keyword>
<gene>
    <name evidence="12" type="ORF">TRIADDRAFT_35123</name>
</gene>
<dbReference type="InterPro" id="IPR019833">
    <property type="entry name" value="Mn/Fe_SOD_BS"/>
</dbReference>
<dbReference type="Proteomes" id="UP000009022">
    <property type="component" value="Unassembled WGS sequence"/>
</dbReference>
<dbReference type="OMA" id="WAWLNAD"/>
<evidence type="ECO:0000256" key="8">
    <source>
        <dbReference type="PIRSR" id="PIRSR000349-1"/>
    </source>
</evidence>
<dbReference type="Pfam" id="PF02777">
    <property type="entry name" value="Sod_Fe_C"/>
    <property type="match status" value="1"/>
</dbReference>
<evidence type="ECO:0000259" key="10">
    <source>
        <dbReference type="Pfam" id="PF00081"/>
    </source>
</evidence>
<sequence length="195" mass="22904">MIKALPLPYDKNELEPTLSKNTFDYHYDKHYLGYANKLSALVDGTKYYNMLLADIIIESYKNNDTPIYNNAAQVWNHIFYWKSIGKTQKCPTKLIELLNRDFGSYDTFIEKFIQAGVTLFGSGWIWLVQDKESKKLSILQTKDADNPLILDKTPILTIDVWEHAYYIDYKNDRLKYLDQIIKNNIKWLFAVSNLN</sequence>
<dbReference type="PANTHER" id="PTHR42769">
    <property type="entry name" value="SUPEROXIDE DISMUTASE"/>
    <property type="match status" value="1"/>
</dbReference>
<dbReference type="GeneID" id="6760288"/>
<evidence type="ECO:0000256" key="6">
    <source>
        <dbReference type="ARBA" id="ARBA00023211"/>
    </source>
</evidence>
<dbReference type="EMBL" id="DS986544">
    <property type="protein sequence ID" value="EDV18440.1"/>
    <property type="molecule type" value="Genomic_DNA"/>
</dbReference>